<feature type="chain" id="PRO_5008588308" evidence="2">
    <location>
        <begin position="19"/>
        <end position="121"/>
    </location>
</feature>
<evidence type="ECO:0000256" key="2">
    <source>
        <dbReference type="SAM" id="SignalP"/>
    </source>
</evidence>
<gene>
    <name evidence="3" type="ORF">g.8777</name>
</gene>
<organism evidence="3">
    <name type="scientific">Graphocephala atropunctata</name>
    <dbReference type="NCBI Taxonomy" id="36148"/>
    <lineage>
        <taxon>Eukaryota</taxon>
        <taxon>Metazoa</taxon>
        <taxon>Ecdysozoa</taxon>
        <taxon>Arthropoda</taxon>
        <taxon>Hexapoda</taxon>
        <taxon>Insecta</taxon>
        <taxon>Pterygota</taxon>
        <taxon>Neoptera</taxon>
        <taxon>Paraneoptera</taxon>
        <taxon>Hemiptera</taxon>
        <taxon>Auchenorrhyncha</taxon>
        <taxon>Membracoidea</taxon>
        <taxon>Cicadellidae</taxon>
        <taxon>Cicadellinae</taxon>
        <taxon>Cicadellini</taxon>
        <taxon>Graphocephala</taxon>
    </lineage>
</organism>
<feature type="region of interest" description="Disordered" evidence="1">
    <location>
        <begin position="31"/>
        <end position="67"/>
    </location>
</feature>
<feature type="signal peptide" evidence="2">
    <location>
        <begin position="1"/>
        <end position="18"/>
    </location>
</feature>
<dbReference type="EMBL" id="GEBQ01005772">
    <property type="protein sequence ID" value="JAT34205.1"/>
    <property type="molecule type" value="Transcribed_RNA"/>
</dbReference>
<feature type="region of interest" description="Disordered" evidence="1">
    <location>
        <begin position="76"/>
        <end position="95"/>
    </location>
</feature>
<proteinExistence type="predicted"/>
<evidence type="ECO:0000256" key="1">
    <source>
        <dbReference type="SAM" id="MobiDB-lite"/>
    </source>
</evidence>
<feature type="compositionally biased region" description="Basic and acidic residues" evidence="1">
    <location>
        <begin position="77"/>
        <end position="89"/>
    </location>
</feature>
<name>A0A1B6ME78_9HEMI</name>
<keyword evidence="2" id="KW-0732">Signal</keyword>
<accession>A0A1B6ME78</accession>
<protein>
    <submittedName>
        <fullName evidence="3">Uncharacterized protein</fullName>
    </submittedName>
</protein>
<dbReference type="AlphaFoldDB" id="A0A1B6ME78"/>
<reference evidence="3" key="1">
    <citation type="submission" date="2015-11" db="EMBL/GenBank/DDBJ databases">
        <title>De novo transcriptome assembly of four potential Pierce s Disease insect vectors from Arizona vineyards.</title>
        <authorList>
            <person name="Tassone E.E."/>
        </authorList>
    </citation>
    <scope>NUCLEOTIDE SEQUENCE</scope>
</reference>
<evidence type="ECO:0000313" key="3">
    <source>
        <dbReference type="EMBL" id="JAT34205.1"/>
    </source>
</evidence>
<sequence length="121" mass="13503">MITLPALFFLAAVTLSFGDGNGTVVKRSFKNRNDPINKPLGEREEKTTVAESGDKETSWNPTDDKGMNELKLLVSGRGDDTKEEVEDRRRKPIGTLPCHYNSRCIINDISESSFRSSPENN</sequence>